<feature type="transmembrane region" description="Helical" evidence="2">
    <location>
        <begin position="41"/>
        <end position="62"/>
    </location>
</feature>
<evidence type="ECO:0000256" key="2">
    <source>
        <dbReference type="SAM" id="Phobius"/>
    </source>
</evidence>
<evidence type="ECO:0000313" key="3">
    <source>
        <dbReference type="EMBL" id="KAF5345443.1"/>
    </source>
</evidence>
<name>A0A8H5CQZ8_9AGAR</name>
<accession>A0A8H5CQZ8</accession>
<reference evidence="3 4" key="1">
    <citation type="journal article" date="2020" name="ISME J.">
        <title>Uncovering the hidden diversity of litter-decomposition mechanisms in mushroom-forming fungi.</title>
        <authorList>
            <person name="Floudas D."/>
            <person name="Bentzer J."/>
            <person name="Ahren D."/>
            <person name="Johansson T."/>
            <person name="Persson P."/>
            <person name="Tunlid A."/>
        </authorList>
    </citation>
    <scope>NUCLEOTIDE SEQUENCE [LARGE SCALE GENOMIC DNA]</scope>
    <source>
        <strain evidence="3 4">CBS 291.85</strain>
    </source>
</reference>
<comment type="caution">
    <text evidence="3">The sequence shown here is derived from an EMBL/GenBank/DDBJ whole genome shotgun (WGS) entry which is preliminary data.</text>
</comment>
<keyword evidence="2" id="KW-0472">Membrane</keyword>
<sequence length="174" mass="19788">MYPSPSTSQYGDKDRPPTPFSHPRQTQNTHSSIVYEIVGDMSASVFAFVMLTVLPFYLASVFPNSPPSSNRQNCNPPSSRRPKLRCSHPTYHLLPRQQRNRHTSLRNALTPNPNPSQPRLSVLHESQTQYFQHSRPPHPHPHPYSRYQPSRVNNDSQPWHYLGIDIAVGDIAGS</sequence>
<keyword evidence="2" id="KW-0812">Transmembrane</keyword>
<feature type="region of interest" description="Disordered" evidence="1">
    <location>
        <begin position="1"/>
        <end position="28"/>
    </location>
</feature>
<feature type="region of interest" description="Disordered" evidence="1">
    <location>
        <begin position="65"/>
        <end position="86"/>
    </location>
</feature>
<dbReference type="EMBL" id="JAACJM010000112">
    <property type="protein sequence ID" value="KAF5345443.1"/>
    <property type="molecule type" value="Genomic_DNA"/>
</dbReference>
<feature type="compositionally biased region" description="Polar residues" evidence="1">
    <location>
        <begin position="1"/>
        <end position="10"/>
    </location>
</feature>
<evidence type="ECO:0000313" key="4">
    <source>
        <dbReference type="Proteomes" id="UP000559256"/>
    </source>
</evidence>
<organism evidence="3 4">
    <name type="scientific">Tetrapyrgos nigripes</name>
    <dbReference type="NCBI Taxonomy" id="182062"/>
    <lineage>
        <taxon>Eukaryota</taxon>
        <taxon>Fungi</taxon>
        <taxon>Dikarya</taxon>
        <taxon>Basidiomycota</taxon>
        <taxon>Agaricomycotina</taxon>
        <taxon>Agaricomycetes</taxon>
        <taxon>Agaricomycetidae</taxon>
        <taxon>Agaricales</taxon>
        <taxon>Marasmiineae</taxon>
        <taxon>Marasmiaceae</taxon>
        <taxon>Tetrapyrgos</taxon>
    </lineage>
</organism>
<feature type="compositionally biased region" description="Polar residues" evidence="1">
    <location>
        <begin position="67"/>
        <end position="78"/>
    </location>
</feature>
<feature type="region of interest" description="Disordered" evidence="1">
    <location>
        <begin position="127"/>
        <end position="152"/>
    </location>
</feature>
<evidence type="ECO:0000256" key="1">
    <source>
        <dbReference type="SAM" id="MobiDB-lite"/>
    </source>
</evidence>
<protein>
    <submittedName>
        <fullName evidence="3">Uncharacterized protein</fullName>
    </submittedName>
</protein>
<dbReference type="Proteomes" id="UP000559256">
    <property type="component" value="Unassembled WGS sequence"/>
</dbReference>
<dbReference type="AlphaFoldDB" id="A0A8H5CQZ8"/>
<keyword evidence="4" id="KW-1185">Reference proteome</keyword>
<gene>
    <name evidence="3" type="ORF">D9758_013653</name>
</gene>
<proteinExistence type="predicted"/>
<keyword evidence="2" id="KW-1133">Transmembrane helix</keyword>